<reference evidence="2" key="1">
    <citation type="submission" date="2024-04" db="EMBL/GenBank/DDBJ databases">
        <title>Salinicola lusitanus LLJ914,a marine bacterium isolated from the Okinawa Trough.</title>
        <authorList>
            <person name="Li J."/>
        </authorList>
    </citation>
    <scope>NUCLEOTIDE SEQUENCE [LARGE SCALE GENOMIC DNA]</scope>
</reference>
<protein>
    <recommendedName>
        <fullName evidence="3">Secreted protein</fullName>
    </recommendedName>
</protein>
<comment type="caution">
    <text evidence="1">The sequence shown here is derived from an EMBL/GenBank/DDBJ whole genome shotgun (WGS) entry which is preliminary data.</text>
</comment>
<keyword evidence="2" id="KW-1185">Reference proteome</keyword>
<organism evidence="1 2">
    <name type="scientific">Mugilogobius chulae</name>
    <name type="common">yellowstripe goby</name>
    <dbReference type="NCBI Taxonomy" id="88201"/>
    <lineage>
        <taxon>Eukaryota</taxon>
        <taxon>Metazoa</taxon>
        <taxon>Chordata</taxon>
        <taxon>Craniata</taxon>
        <taxon>Vertebrata</taxon>
        <taxon>Euteleostomi</taxon>
        <taxon>Actinopterygii</taxon>
        <taxon>Neopterygii</taxon>
        <taxon>Teleostei</taxon>
        <taxon>Neoteleostei</taxon>
        <taxon>Acanthomorphata</taxon>
        <taxon>Gobiaria</taxon>
        <taxon>Gobiiformes</taxon>
        <taxon>Gobioidei</taxon>
        <taxon>Gobiidae</taxon>
        <taxon>Gobionellinae</taxon>
        <taxon>Mugilogobius</taxon>
    </lineage>
</organism>
<sequence length="114" mass="13005">MRWEHILVDERLWLRLGVRGCSMLGVLCARSDPSEQLLKNTNGAVCSGDVALKTNFLTSGWSHFSQTPGEASNTVKSSVQRRVGQSWRDRYRAKAPLQLRTRQKDCGRTVERDW</sequence>
<evidence type="ECO:0000313" key="2">
    <source>
        <dbReference type="Proteomes" id="UP001460270"/>
    </source>
</evidence>
<accession>A0AAW0N6M7</accession>
<evidence type="ECO:0000313" key="1">
    <source>
        <dbReference type="EMBL" id="KAK7893161.1"/>
    </source>
</evidence>
<dbReference type="AlphaFoldDB" id="A0AAW0N6M7"/>
<name>A0AAW0N6M7_9GOBI</name>
<gene>
    <name evidence="1" type="ORF">WMY93_022313</name>
</gene>
<dbReference type="EMBL" id="JBBPFD010000016">
    <property type="protein sequence ID" value="KAK7893161.1"/>
    <property type="molecule type" value="Genomic_DNA"/>
</dbReference>
<proteinExistence type="predicted"/>
<dbReference type="Proteomes" id="UP001460270">
    <property type="component" value="Unassembled WGS sequence"/>
</dbReference>
<evidence type="ECO:0008006" key="3">
    <source>
        <dbReference type="Google" id="ProtNLM"/>
    </source>
</evidence>